<protein>
    <submittedName>
        <fullName evidence="3">Response regulator</fullName>
    </submittedName>
</protein>
<accession>A0ABU3CBM3</accession>
<dbReference type="InterPro" id="IPR001789">
    <property type="entry name" value="Sig_transdc_resp-reg_receiver"/>
</dbReference>
<name>A0ABU3CBM3_9FLAO</name>
<feature type="domain" description="Response regulatory" evidence="2">
    <location>
        <begin position="5"/>
        <end position="119"/>
    </location>
</feature>
<evidence type="ECO:0000259" key="2">
    <source>
        <dbReference type="PROSITE" id="PS50110"/>
    </source>
</evidence>
<keyword evidence="4" id="KW-1185">Reference proteome</keyword>
<evidence type="ECO:0000313" key="4">
    <source>
        <dbReference type="Proteomes" id="UP001262889"/>
    </source>
</evidence>
<dbReference type="EMBL" id="JAVRHQ010000016">
    <property type="protein sequence ID" value="MDT0643736.1"/>
    <property type="molecule type" value="Genomic_DNA"/>
</dbReference>
<feature type="modified residue" description="4-aspartylphosphate" evidence="1">
    <location>
        <position position="54"/>
    </location>
</feature>
<evidence type="ECO:0000313" key="3">
    <source>
        <dbReference type="EMBL" id="MDT0643736.1"/>
    </source>
</evidence>
<proteinExistence type="predicted"/>
<comment type="caution">
    <text evidence="3">The sequence shown here is derived from an EMBL/GenBank/DDBJ whole genome shotgun (WGS) entry which is preliminary data.</text>
</comment>
<dbReference type="RefSeq" id="WP_311535355.1">
    <property type="nucleotide sequence ID" value="NZ_JAVRHQ010000016.1"/>
</dbReference>
<keyword evidence="1" id="KW-0597">Phosphoprotein</keyword>
<dbReference type="Proteomes" id="UP001262889">
    <property type="component" value="Unassembled WGS sequence"/>
</dbReference>
<dbReference type="Gene3D" id="3.40.50.2300">
    <property type="match status" value="1"/>
</dbReference>
<dbReference type="Pfam" id="PF00072">
    <property type="entry name" value="Response_reg"/>
    <property type="match status" value="1"/>
</dbReference>
<sequence length="119" mass="13481">MRTRHALVIQEDKIILKILERLANSRSYSCKAITSLNDLDIEDQNTNFDVIISDILFDGIAPLEFVSQVQEVILHKNLVIVSNMGQEKIKKDTMALKGIAGFFEIPFDLDEVEQLIAGY</sequence>
<dbReference type="InterPro" id="IPR011006">
    <property type="entry name" value="CheY-like_superfamily"/>
</dbReference>
<reference evidence="3 4" key="1">
    <citation type="submission" date="2023-09" db="EMBL/GenBank/DDBJ databases">
        <authorList>
            <person name="Rey-Velasco X."/>
        </authorList>
    </citation>
    <scope>NUCLEOTIDE SEQUENCE [LARGE SCALE GENOMIC DNA]</scope>
    <source>
        <strain evidence="3 4">F363</strain>
    </source>
</reference>
<dbReference type="PROSITE" id="PS50110">
    <property type="entry name" value="RESPONSE_REGULATORY"/>
    <property type="match status" value="1"/>
</dbReference>
<dbReference type="SUPFAM" id="SSF52172">
    <property type="entry name" value="CheY-like"/>
    <property type="match status" value="1"/>
</dbReference>
<organism evidence="3 4">
    <name type="scientific">Autumnicola tepida</name>
    <dbReference type="NCBI Taxonomy" id="3075595"/>
    <lineage>
        <taxon>Bacteria</taxon>
        <taxon>Pseudomonadati</taxon>
        <taxon>Bacteroidota</taxon>
        <taxon>Flavobacteriia</taxon>
        <taxon>Flavobacteriales</taxon>
        <taxon>Flavobacteriaceae</taxon>
        <taxon>Autumnicola</taxon>
    </lineage>
</organism>
<gene>
    <name evidence="3" type="ORF">RM553_12915</name>
</gene>
<evidence type="ECO:0000256" key="1">
    <source>
        <dbReference type="PROSITE-ProRule" id="PRU00169"/>
    </source>
</evidence>